<dbReference type="PROSITE" id="PS50883">
    <property type="entry name" value="EAL"/>
    <property type="match status" value="1"/>
</dbReference>
<protein>
    <submittedName>
        <fullName evidence="4">Bifunctional diguanylate cyclase/phosphodiesterase</fullName>
    </submittedName>
</protein>
<reference evidence="4 5" key="1">
    <citation type="submission" date="2020-04" db="EMBL/GenBank/DDBJ databases">
        <authorList>
            <person name="Klaysubun C."/>
            <person name="Duangmal K."/>
            <person name="Lipun K."/>
        </authorList>
    </citation>
    <scope>NUCLEOTIDE SEQUENCE [LARGE SCALE GENOMIC DNA]</scope>
    <source>
        <strain evidence="4 5">JCM 11839</strain>
    </source>
</reference>
<dbReference type="SMART" id="SM00267">
    <property type="entry name" value="GGDEF"/>
    <property type="match status" value="1"/>
</dbReference>
<dbReference type="Pfam" id="PF00990">
    <property type="entry name" value="GGDEF"/>
    <property type="match status" value="1"/>
</dbReference>
<dbReference type="InterPro" id="IPR052155">
    <property type="entry name" value="Biofilm_reg_signaling"/>
</dbReference>
<keyword evidence="1" id="KW-0472">Membrane</keyword>
<feature type="transmembrane region" description="Helical" evidence="1">
    <location>
        <begin position="158"/>
        <end position="183"/>
    </location>
</feature>
<feature type="transmembrane region" description="Helical" evidence="1">
    <location>
        <begin position="80"/>
        <end position="97"/>
    </location>
</feature>
<organism evidence="4 5">
    <name type="scientific">Pseudonocardia xinjiangensis</name>
    <dbReference type="NCBI Taxonomy" id="75289"/>
    <lineage>
        <taxon>Bacteria</taxon>
        <taxon>Bacillati</taxon>
        <taxon>Actinomycetota</taxon>
        <taxon>Actinomycetes</taxon>
        <taxon>Pseudonocardiales</taxon>
        <taxon>Pseudonocardiaceae</taxon>
        <taxon>Pseudonocardia</taxon>
    </lineage>
</organism>
<feature type="transmembrane region" description="Helical" evidence="1">
    <location>
        <begin position="31"/>
        <end position="49"/>
    </location>
</feature>
<evidence type="ECO:0000313" key="4">
    <source>
        <dbReference type="EMBL" id="NMH81312.1"/>
    </source>
</evidence>
<dbReference type="InterPro" id="IPR000160">
    <property type="entry name" value="GGDEF_dom"/>
</dbReference>
<dbReference type="Pfam" id="PF00563">
    <property type="entry name" value="EAL"/>
    <property type="match status" value="1"/>
</dbReference>
<dbReference type="CDD" id="cd01948">
    <property type="entry name" value="EAL"/>
    <property type="match status" value="1"/>
</dbReference>
<dbReference type="RefSeq" id="WP_169399351.1">
    <property type="nucleotide sequence ID" value="NZ_BAAAJH010000003.1"/>
</dbReference>
<dbReference type="SUPFAM" id="SSF55073">
    <property type="entry name" value="Nucleotide cyclase"/>
    <property type="match status" value="1"/>
</dbReference>
<dbReference type="SMART" id="SM00052">
    <property type="entry name" value="EAL"/>
    <property type="match status" value="1"/>
</dbReference>
<dbReference type="InterPro" id="IPR001633">
    <property type="entry name" value="EAL_dom"/>
</dbReference>
<evidence type="ECO:0000313" key="5">
    <source>
        <dbReference type="Proteomes" id="UP001296706"/>
    </source>
</evidence>
<proteinExistence type="predicted"/>
<dbReference type="PANTHER" id="PTHR44757">
    <property type="entry name" value="DIGUANYLATE CYCLASE DGCP"/>
    <property type="match status" value="1"/>
</dbReference>
<keyword evidence="1" id="KW-1133">Transmembrane helix</keyword>
<feature type="transmembrane region" description="Helical" evidence="1">
    <location>
        <begin position="126"/>
        <end position="146"/>
    </location>
</feature>
<feature type="transmembrane region" description="Helical" evidence="1">
    <location>
        <begin position="55"/>
        <end position="73"/>
    </location>
</feature>
<feature type="domain" description="EAL" evidence="2">
    <location>
        <begin position="507"/>
        <end position="759"/>
    </location>
</feature>
<keyword evidence="1" id="KW-0812">Transmembrane</keyword>
<dbReference type="PANTHER" id="PTHR44757:SF2">
    <property type="entry name" value="BIOFILM ARCHITECTURE MAINTENANCE PROTEIN MBAA"/>
    <property type="match status" value="1"/>
</dbReference>
<dbReference type="PROSITE" id="PS50887">
    <property type="entry name" value="GGDEF"/>
    <property type="match status" value="1"/>
</dbReference>
<dbReference type="EMBL" id="JAAXKY010000141">
    <property type="protein sequence ID" value="NMH81312.1"/>
    <property type="molecule type" value="Genomic_DNA"/>
</dbReference>
<keyword evidence="5" id="KW-1185">Reference proteome</keyword>
<dbReference type="CDD" id="cd01949">
    <property type="entry name" value="GGDEF"/>
    <property type="match status" value="1"/>
</dbReference>
<accession>A0ABX1RLP5</accession>
<evidence type="ECO:0000259" key="3">
    <source>
        <dbReference type="PROSITE" id="PS50887"/>
    </source>
</evidence>
<evidence type="ECO:0000259" key="2">
    <source>
        <dbReference type="PROSITE" id="PS50883"/>
    </source>
</evidence>
<dbReference type="InterPro" id="IPR029787">
    <property type="entry name" value="Nucleotide_cyclase"/>
</dbReference>
<comment type="caution">
    <text evidence="4">The sequence shown here is derived from an EMBL/GenBank/DDBJ whole genome shotgun (WGS) entry which is preliminary data.</text>
</comment>
<sequence length="777" mass="82389">MHAYSDEATAAPPTDWVRFGRPQDLVAQTRWLFTLMVLALILLSLPGMIGTRGLLAWLLVIAAFAGLFVVWSYRYLSGRAPLLLGVVEAALVLVAAVAGPAPATVFTFLFGSLWLHALYGSTRGVLLHTSFLAAAILASLEVWHLLPGREGVLPSGAITNVVSVVPVMFVTAGVARYLVLSLFAREQSQKRDAALVRLGSRLIGVTERRKIQETGTECARAICEATPDMQLLIVILRGSRAAVVGHAGSSEQSPCTVPMSVLPANLDLGVQPLPDSGPLKELTGVGGTWIGVPLPETGGWILLGAEPQVPTEAVVAVRSMVNQVALALRNSDAHFDLSTLASQDPLTGLANRAAFNAALATGIADLERRLALLFLDLDDFKIVNDGLGHSAGDELLCSVATRMRAGVRSDDLCARIGGDEFAVLLRDRDDEAAAVGQRLVELIAEPVSIKGRLAQVGASVGLAFACGGHSTGEQLVQRADIAMYAAKAKGKNRVQMYDPSLLQDDGRLQFEAELAAAAGAGELVLHYQPIVSVREDWCVAVESLVRWQHPTRGLLQPSEFIPTAERTGAIVAIGAQVLRRACSDAVSWSGPSGPLAVHVNVSAAQLIDQDFVATVRSCVTDFAMPPDRLVLEITESMVLDSPAIRTALAALAALGVTIAIDDFGTGYSALSTLRTLPLDIVKIDKSFLSTGPSRAADQAVVEAIVQMAGRLKLKVVAEGVERIEQLQFLRSAGADATQGYLHLCPTPAPEFGSWLEQTNATRQEAGSVPRIGPRQTG</sequence>
<dbReference type="InterPro" id="IPR035919">
    <property type="entry name" value="EAL_sf"/>
</dbReference>
<gene>
    <name evidence="4" type="ORF">HF577_30005</name>
</gene>
<dbReference type="Gene3D" id="3.20.20.450">
    <property type="entry name" value="EAL domain"/>
    <property type="match status" value="1"/>
</dbReference>
<feature type="domain" description="GGDEF" evidence="3">
    <location>
        <begin position="368"/>
        <end position="499"/>
    </location>
</feature>
<name>A0ABX1RLP5_9PSEU</name>
<evidence type="ECO:0000256" key="1">
    <source>
        <dbReference type="SAM" id="Phobius"/>
    </source>
</evidence>
<dbReference type="NCBIfam" id="TIGR00254">
    <property type="entry name" value="GGDEF"/>
    <property type="match status" value="1"/>
</dbReference>
<dbReference type="InterPro" id="IPR043128">
    <property type="entry name" value="Rev_trsase/Diguanyl_cyclase"/>
</dbReference>
<dbReference type="SUPFAM" id="SSF141868">
    <property type="entry name" value="EAL domain-like"/>
    <property type="match status" value="1"/>
</dbReference>
<dbReference type="Proteomes" id="UP001296706">
    <property type="component" value="Unassembled WGS sequence"/>
</dbReference>
<dbReference type="Gene3D" id="3.30.70.270">
    <property type="match status" value="1"/>
</dbReference>